<accession>A0ABD1RFX0</accession>
<comment type="caution">
    <text evidence="2">The sequence shown here is derived from an EMBL/GenBank/DDBJ whole genome shotgun (WGS) entry which is preliminary data.</text>
</comment>
<dbReference type="AlphaFoldDB" id="A0ABD1RFX0"/>
<feature type="region of interest" description="Disordered" evidence="1">
    <location>
        <begin position="270"/>
        <end position="301"/>
    </location>
</feature>
<evidence type="ECO:0000313" key="3">
    <source>
        <dbReference type="Proteomes" id="UP001604336"/>
    </source>
</evidence>
<evidence type="ECO:0000313" key="2">
    <source>
        <dbReference type="EMBL" id="KAL2487323.1"/>
    </source>
</evidence>
<proteinExistence type="predicted"/>
<keyword evidence="3" id="KW-1185">Reference proteome</keyword>
<evidence type="ECO:0000256" key="1">
    <source>
        <dbReference type="SAM" id="MobiDB-lite"/>
    </source>
</evidence>
<dbReference type="EMBL" id="JBFOLK010000009">
    <property type="protein sequence ID" value="KAL2487323.1"/>
    <property type="molecule type" value="Genomic_DNA"/>
</dbReference>
<gene>
    <name evidence="2" type="ORF">Adt_32079</name>
</gene>
<dbReference type="Proteomes" id="UP001604336">
    <property type="component" value="Unassembled WGS sequence"/>
</dbReference>
<protein>
    <submittedName>
        <fullName evidence="2">Plus3 domain-containing protein</fullName>
    </submittedName>
</protein>
<name>A0ABD1RFX0_9LAMI</name>
<sequence length="437" mass="49445">MRTRFSVLAPLIAVPPPIRSSPQAETSGEREVVPGTIGRREAEVESGLRTAQVWKCKFFPSEVNEKQLRDWHQAYRVPDDIEFIVLGPNDLADDPSLGYVALNQAVLATGLRLPFPRIVRKFLLKWRIVPTQLCPNGWRIMIDFLILWEQLGFPHSSVREFSSLYSFKSDGKRSGWWYTSVKFSENDSRPDVNIPVRYHERRYISQEPTIESSEISRKARGINEDFRSSSVLIIEENLISARQSLSNSDRPRAREMKDISALLKKKAPAWKKKRKVPAGDQGPSVRQRVDPELHPQCVPSPARSVEEITSFPVRPETSSAQVVRPPSTISRVPPIYLGSTPKKDEVFLRLRGVLSKPVRDFFRSNSLSREDIIGLPLSTRRTIMSVAKCWTPVQQKYLDSMGVVDSMMAASVNTSKASIQLMSASEKMNTLLADVQS</sequence>
<organism evidence="2 3">
    <name type="scientific">Abeliophyllum distichum</name>
    <dbReference type="NCBI Taxonomy" id="126358"/>
    <lineage>
        <taxon>Eukaryota</taxon>
        <taxon>Viridiplantae</taxon>
        <taxon>Streptophyta</taxon>
        <taxon>Embryophyta</taxon>
        <taxon>Tracheophyta</taxon>
        <taxon>Spermatophyta</taxon>
        <taxon>Magnoliopsida</taxon>
        <taxon>eudicotyledons</taxon>
        <taxon>Gunneridae</taxon>
        <taxon>Pentapetalae</taxon>
        <taxon>asterids</taxon>
        <taxon>lamiids</taxon>
        <taxon>Lamiales</taxon>
        <taxon>Oleaceae</taxon>
        <taxon>Forsythieae</taxon>
        <taxon>Abeliophyllum</taxon>
    </lineage>
</organism>
<reference evidence="3" key="1">
    <citation type="submission" date="2024-07" db="EMBL/GenBank/DDBJ databases">
        <title>Two chromosome-level genome assemblies of Korean endemic species Abeliophyllum distichum and Forsythia ovata (Oleaceae).</title>
        <authorList>
            <person name="Jang H."/>
        </authorList>
    </citation>
    <scope>NUCLEOTIDE SEQUENCE [LARGE SCALE GENOMIC DNA]</scope>
</reference>